<sequence>MNKSTWKCILSAGSSKVFGFGLKMLEINIFRNVEPSDTAINEVLFYGAGDGDEKQVKQIAQNNLYCIRFIIVNASKTVDVCVPNLSSETLAKCLVTVHQNNKVKIRIAIHNSDDDDLENLQLFAKNGVEVKVLSPEVRLEHEFVLVDARAAGDAVAALGALDLEPDCLASDATLLTSEPSVLTALRREFERVWNSDSDMTRVRCD</sequence>
<dbReference type="InterPro" id="IPR025202">
    <property type="entry name" value="PLD-like_dom"/>
</dbReference>
<evidence type="ECO:0000259" key="1">
    <source>
        <dbReference type="Pfam" id="PF13091"/>
    </source>
</evidence>
<dbReference type="SUPFAM" id="SSF56024">
    <property type="entry name" value="Phospholipase D/nuclease"/>
    <property type="match status" value="1"/>
</dbReference>
<dbReference type="KEGG" id="sliu:111353205"/>
<dbReference type="GeneID" id="111353205"/>
<keyword evidence="2" id="KW-1185">Reference proteome</keyword>
<organism evidence="2 3">
    <name type="scientific">Spodoptera litura</name>
    <name type="common">Asian cotton leafworm</name>
    <dbReference type="NCBI Taxonomy" id="69820"/>
    <lineage>
        <taxon>Eukaryota</taxon>
        <taxon>Metazoa</taxon>
        <taxon>Ecdysozoa</taxon>
        <taxon>Arthropoda</taxon>
        <taxon>Hexapoda</taxon>
        <taxon>Insecta</taxon>
        <taxon>Pterygota</taxon>
        <taxon>Neoptera</taxon>
        <taxon>Endopterygota</taxon>
        <taxon>Lepidoptera</taxon>
        <taxon>Glossata</taxon>
        <taxon>Ditrysia</taxon>
        <taxon>Noctuoidea</taxon>
        <taxon>Noctuidae</taxon>
        <taxon>Amphipyrinae</taxon>
        <taxon>Spodoptera</taxon>
    </lineage>
</organism>
<proteinExistence type="predicted"/>
<dbReference type="RefSeq" id="XP_022821898.1">
    <property type="nucleotide sequence ID" value="XM_022966130.1"/>
</dbReference>
<accession>A0A9J7E0C7</accession>
<gene>
    <name evidence="3" type="primary">LOC111353205</name>
</gene>
<evidence type="ECO:0000313" key="2">
    <source>
        <dbReference type="Proteomes" id="UP000301870"/>
    </source>
</evidence>
<dbReference type="AlphaFoldDB" id="A0A9J7E0C7"/>
<dbReference type="Proteomes" id="UP000301870">
    <property type="component" value="Chromosome 16"/>
</dbReference>
<evidence type="ECO:0000313" key="3">
    <source>
        <dbReference type="RefSeq" id="XP_022821898.1"/>
    </source>
</evidence>
<name>A0A9J7E0C7_SPOLT</name>
<dbReference type="OrthoDB" id="5205528at2759"/>
<feature type="domain" description="Phospholipase D-like" evidence="1">
    <location>
        <begin position="71"/>
        <end position="193"/>
    </location>
</feature>
<dbReference type="Pfam" id="PF13091">
    <property type="entry name" value="PLDc_2"/>
    <property type="match status" value="1"/>
</dbReference>
<protein>
    <submittedName>
        <fullName evidence="3">Uncharacterized protein LOC111353205</fullName>
    </submittedName>
</protein>
<reference evidence="3" key="1">
    <citation type="submission" date="2025-08" db="UniProtKB">
        <authorList>
            <consortium name="RefSeq"/>
        </authorList>
    </citation>
    <scope>IDENTIFICATION</scope>
    <source>
        <strain evidence="3">Ishihara</strain>
        <tissue evidence="3">Whole body</tissue>
    </source>
</reference>
<dbReference type="Gene3D" id="3.30.870.10">
    <property type="entry name" value="Endonuclease Chain A"/>
    <property type="match status" value="1"/>
</dbReference>